<dbReference type="OrthoDB" id="4846323at2759"/>
<dbReference type="GeneID" id="39582624"/>
<sequence>MMESRAGWGRLRQLNINKILALVKAPSTTVEHDGKGAFCIIHTPDRPVYPTPATLVPTDDECMRFLEAFRSPKKFGWDDDDDDDIEEEDPKKVTGANMAEWKPYPPLKDFPRPPQTARTNVIRAEQTKPGRRSIVPCGTGNQQQPHATIADEKSWNDGERRNESMRGNPVGGVATLEDAQTRLRMLASHSHRKAARWSDQSQDSGYEELPWCRGPRDTRPKVTIPTHQPQSPQSTTEPRSRWSLSPHGPREHCSPLAMHCQQDDNIGKNQNLSRGESSENADHIAYSILATSEDEEKIAPSPSCPVLPPLGKPSEQLESTQSPVEAPEQERRRITSGFQDWQTPEQREEFERNIEVYGDWAEYYFQTDNFEDNRHSEKRKKRRSPGEATISDTHTARSLETVWEDMGPDTPDSFGNPNPWFNQGGVVVEGEDSSRRLEGEPRLESGTLPDDFLENEHDFFNGDTTGPSSRTLKQRGARPLEPESGAIQPSAWVAEGGIPRGFYLENDGLDLVRIHQTQNRLQDRWKPPPHVKPRRPDVFYEAAWHAILNKPLPVNPGLGGMI</sequence>
<organism evidence="2 3">
    <name type="scientific">Sodiomyces alkalinus (strain CBS 110278 / VKM F-3762 / F11)</name>
    <name type="common">Alkaliphilic filamentous fungus</name>
    <dbReference type="NCBI Taxonomy" id="1314773"/>
    <lineage>
        <taxon>Eukaryota</taxon>
        <taxon>Fungi</taxon>
        <taxon>Dikarya</taxon>
        <taxon>Ascomycota</taxon>
        <taxon>Pezizomycotina</taxon>
        <taxon>Sordariomycetes</taxon>
        <taxon>Hypocreomycetidae</taxon>
        <taxon>Glomerellales</taxon>
        <taxon>Plectosphaerellaceae</taxon>
        <taxon>Sodiomyces</taxon>
    </lineage>
</organism>
<feature type="compositionally biased region" description="Polar residues" evidence="1">
    <location>
        <begin position="462"/>
        <end position="471"/>
    </location>
</feature>
<dbReference type="AlphaFoldDB" id="A0A3N2PXE7"/>
<dbReference type="Proteomes" id="UP000272025">
    <property type="component" value="Unassembled WGS sequence"/>
</dbReference>
<dbReference type="RefSeq" id="XP_028466954.1">
    <property type="nucleotide sequence ID" value="XM_028614146.1"/>
</dbReference>
<feature type="region of interest" description="Disordered" evidence="1">
    <location>
        <begin position="373"/>
        <end position="395"/>
    </location>
</feature>
<protein>
    <submittedName>
        <fullName evidence="2">Uncharacterized protein</fullName>
    </submittedName>
</protein>
<keyword evidence="3" id="KW-1185">Reference proteome</keyword>
<dbReference type="EMBL" id="ML119054">
    <property type="protein sequence ID" value="ROT39148.1"/>
    <property type="molecule type" value="Genomic_DNA"/>
</dbReference>
<feature type="compositionally biased region" description="Polar residues" evidence="1">
    <location>
        <begin position="225"/>
        <end position="237"/>
    </location>
</feature>
<evidence type="ECO:0000313" key="3">
    <source>
        <dbReference type="Proteomes" id="UP000272025"/>
    </source>
</evidence>
<feature type="compositionally biased region" description="Basic and acidic residues" evidence="1">
    <location>
        <begin position="432"/>
        <end position="443"/>
    </location>
</feature>
<accession>A0A3N2PXE7</accession>
<feature type="region of interest" description="Disordered" evidence="1">
    <location>
        <begin position="293"/>
        <end position="347"/>
    </location>
</feature>
<name>A0A3N2PXE7_SODAK</name>
<proteinExistence type="predicted"/>
<evidence type="ECO:0000313" key="2">
    <source>
        <dbReference type="EMBL" id="ROT39148.1"/>
    </source>
</evidence>
<reference evidence="2 3" key="1">
    <citation type="journal article" date="2018" name="Mol. Ecol.">
        <title>The obligate alkalophilic soda-lake fungus Sodiomyces alkalinus has shifted to a protein diet.</title>
        <authorList>
            <person name="Grum-Grzhimaylo A.A."/>
            <person name="Falkoski D.L."/>
            <person name="van den Heuvel J."/>
            <person name="Valero-Jimenez C.A."/>
            <person name="Min B."/>
            <person name="Choi I.G."/>
            <person name="Lipzen A."/>
            <person name="Daum C.G."/>
            <person name="Aanen D.K."/>
            <person name="Tsang A."/>
            <person name="Henrissat B."/>
            <person name="Bilanenko E.N."/>
            <person name="de Vries R.P."/>
            <person name="van Kan J.A.L."/>
            <person name="Grigoriev I.V."/>
            <person name="Debets A.J.M."/>
        </authorList>
    </citation>
    <scope>NUCLEOTIDE SEQUENCE [LARGE SCALE GENOMIC DNA]</scope>
    <source>
        <strain evidence="2 3">F11</strain>
    </source>
</reference>
<gene>
    <name evidence="2" type="ORF">SODALDRAFT_359015</name>
</gene>
<feature type="compositionally biased region" description="Pro residues" evidence="1">
    <location>
        <begin position="302"/>
        <end position="311"/>
    </location>
</feature>
<feature type="region of interest" description="Disordered" evidence="1">
    <location>
        <begin position="431"/>
        <end position="483"/>
    </location>
</feature>
<evidence type="ECO:0000256" key="1">
    <source>
        <dbReference type="SAM" id="MobiDB-lite"/>
    </source>
</evidence>
<feature type="region of interest" description="Disordered" evidence="1">
    <location>
        <begin position="191"/>
        <end position="255"/>
    </location>
</feature>